<evidence type="ECO:0000256" key="1">
    <source>
        <dbReference type="SAM" id="MobiDB-lite"/>
    </source>
</evidence>
<dbReference type="OrthoDB" id="10602901at2759"/>
<reference evidence="4" key="1">
    <citation type="submission" date="2017-02" db="UniProtKB">
        <authorList>
            <consortium name="WormBaseParasite"/>
        </authorList>
    </citation>
    <scope>IDENTIFICATION</scope>
</reference>
<dbReference type="WBParaSite" id="ASIM_0002123601-mRNA-1">
    <property type="protein sequence ID" value="ASIM_0002123601-mRNA-1"/>
    <property type="gene ID" value="ASIM_0002123601"/>
</dbReference>
<accession>A0A0M3KJR1</accession>
<dbReference type="Proteomes" id="UP000267096">
    <property type="component" value="Unassembled WGS sequence"/>
</dbReference>
<evidence type="ECO:0000313" key="2">
    <source>
        <dbReference type="EMBL" id="VDK78340.1"/>
    </source>
</evidence>
<proteinExistence type="predicted"/>
<name>A0A0M3KJR1_ANISI</name>
<sequence>MSCNILGDLQSRSSDSDSDSQCEASAAFHPARRHHLQLQRSSESDNEKSIGSASDVNLITITNLTDFNQVPPDSSNRILRSVSCVLEEQLKKAAQMGTPIKNLLRVADLRFKGTKLVFYEPSLSGKTF</sequence>
<gene>
    <name evidence="2" type="ORF">ASIM_LOCUS20608</name>
</gene>
<dbReference type="EMBL" id="UYRR01040103">
    <property type="protein sequence ID" value="VDK78340.1"/>
    <property type="molecule type" value="Genomic_DNA"/>
</dbReference>
<evidence type="ECO:0000313" key="4">
    <source>
        <dbReference type="WBParaSite" id="ASIM_0002123601-mRNA-1"/>
    </source>
</evidence>
<dbReference type="AlphaFoldDB" id="A0A0M3KJR1"/>
<evidence type="ECO:0000313" key="3">
    <source>
        <dbReference type="Proteomes" id="UP000267096"/>
    </source>
</evidence>
<protein>
    <submittedName>
        <fullName evidence="4">Kinesin motor domain-containing protein</fullName>
    </submittedName>
</protein>
<feature type="region of interest" description="Disordered" evidence="1">
    <location>
        <begin position="1"/>
        <end position="51"/>
    </location>
</feature>
<reference evidence="2 3" key="2">
    <citation type="submission" date="2018-11" db="EMBL/GenBank/DDBJ databases">
        <authorList>
            <consortium name="Pathogen Informatics"/>
        </authorList>
    </citation>
    <scope>NUCLEOTIDE SEQUENCE [LARGE SCALE GENOMIC DNA]</scope>
</reference>
<keyword evidence="3" id="KW-1185">Reference proteome</keyword>
<organism evidence="4">
    <name type="scientific">Anisakis simplex</name>
    <name type="common">Herring worm</name>
    <dbReference type="NCBI Taxonomy" id="6269"/>
    <lineage>
        <taxon>Eukaryota</taxon>
        <taxon>Metazoa</taxon>
        <taxon>Ecdysozoa</taxon>
        <taxon>Nematoda</taxon>
        <taxon>Chromadorea</taxon>
        <taxon>Rhabditida</taxon>
        <taxon>Spirurina</taxon>
        <taxon>Ascaridomorpha</taxon>
        <taxon>Ascaridoidea</taxon>
        <taxon>Anisakidae</taxon>
        <taxon>Anisakis</taxon>
        <taxon>Anisakis simplex complex</taxon>
    </lineage>
</organism>